<dbReference type="SFLD" id="SFLDS00029">
    <property type="entry name" value="Radical_SAM"/>
    <property type="match status" value="1"/>
</dbReference>
<dbReference type="GO" id="GO:0003824">
    <property type="term" value="F:catalytic activity"/>
    <property type="evidence" value="ECO:0007669"/>
    <property type="project" value="InterPro"/>
</dbReference>
<evidence type="ECO:0000256" key="5">
    <source>
        <dbReference type="ARBA" id="ARBA00023004"/>
    </source>
</evidence>
<dbReference type="InterPro" id="IPR051196">
    <property type="entry name" value="RSAD2/Viperin_antiviral"/>
</dbReference>
<evidence type="ECO:0000259" key="9">
    <source>
        <dbReference type="PROSITE" id="PS51918"/>
    </source>
</evidence>
<dbReference type="CDD" id="cd01335">
    <property type="entry name" value="Radical_SAM"/>
    <property type="match status" value="1"/>
</dbReference>
<dbReference type="NCBIfam" id="NF038283">
    <property type="entry name" value="viperin_w_prok"/>
    <property type="match status" value="1"/>
</dbReference>
<dbReference type="GO" id="GO:0051539">
    <property type="term" value="F:4 iron, 4 sulfur cluster binding"/>
    <property type="evidence" value="ECO:0007669"/>
    <property type="project" value="UniProtKB-KW"/>
</dbReference>
<dbReference type="PROSITE" id="PS51918">
    <property type="entry name" value="RADICAL_SAM"/>
    <property type="match status" value="1"/>
</dbReference>
<dbReference type="Proteomes" id="UP000652681">
    <property type="component" value="Unassembled WGS sequence"/>
</dbReference>
<comment type="cofactor">
    <cofactor evidence="1">
        <name>[4Fe-4S] cluster</name>
        <dbReference type="ChEBI" id="CHEBI:49883"/>
    </cofactor>
</comment>
<keyword evidence="3" id="KW-0949">S-adenosyl-L-methionine</keyword>
<dbReference type="GO" id="GO:0046872">
    <property type="term" value="F:metal ion binding"/>
    <property type="evidence" value="ECO:0007669"/>
    <property type="project" value="UniProtKB-KW"/>
</dbReference>
<proteinExistence type="predicted"/>
<evidence type="ECO:0000256" key="8">
    <source>
        <dbReference type="ARBA" id="ARBA00039667"/>
    </source>
</evidence>
<keyword evidence="2" id="KW-0004">4Fe-4S</keyword>
<keyword evidence="5" id="KW-0408">Iron</keyword>
<feature type="domain" description="Radical SAM core" evidence="9">
    <location>
        <begin position="2"/>
        <end position="224"/>
    </location>
</feature>
<dbReference type="InterPro" id="IPR013785">
    <property type="entry name" value="Aldolase_TIM"/>
</dbReference>
<dbReference type="Pfam" id="PF04055">
    <property type="entry name" value="Radical_SAM"/>
    <property type="match status" value="1"/>
</dbReference>
<dbReference type="InterPro" id="IPR006638">
    <property type="entry name" value="Elp3/MiaA/NifB-like_rSAM"/>
</dbReference>
<evidence type="ECO:0000313" key="11">
    <source>
        <dbReference type="Proteomes" id="UP000652681"/>
    </source>
</evidence>
<accession>A0A8J6TT20</accession>
<dbReference type="SMART" id="SM00729">
    <property type="entry name" value="Elp3"/>
    <property type="match status" value="1"/>
</dbReference>
<keyword evidence="4" id="KW-0479">Metal-binding</keyword>
<dbReference type="EMBL" id="JACVEL010000003">
    <property type="protein sequence ID" value="MBC9812189.1"/>
    <property type="molecule type" value="Genomic_DNA"/>
</dbReference>
<dbReference type="SFLD" id="SFLDG01067">
    <property type="entry name" value="SPASM/twitch_domain_containing"/>
    <property type="match status" value="1"/>
</dbReference>
<evidence type="ECO:0000256" key="4">
    <source>
        <dbReference type="ARBA" id="ARBA00022723"/>
    </source>
</evidence>
<dbReference type="PANTHER" id="PTHR21339">
    <property type="entry name" value="RADICAL S-ADENOSYL METHIONINE DOMAIN-CONTAINING PROTEIN 2"/>
    <property type="match status" value="1"/>
</dbReference>
<dbReference type="AlphaFoldDB" id="A0A8J6TT20"/>
<comment type="caution">
    <text evidence="10">The sequence shown here is derived from an EMBL/GenBank/DDBJ whole genome shotgun (WGS) entry which is preliminary data.</text>
</comment>
<keyword evidence="11" id="KW-1185">Reference proteome</keyword>
<evidence type="ECO:0000256" key="6">
    <source>
        <dbReference type="ARBA" id="ARBA00023014"/>
    </source>
</evidence>
<dbReference type="SFLD" id="SFLDG01088">
    <property type="entry name" value="antiviral_proteins"/>
    <property type="match status" value="1"/>
</dbReference>
<dbReference type="GO" id="GO:0051607">
    <property type="term" value="P:defense response to virus"/>
    <property type="evidence" value="ECO:0007669"/>
    <property type="project" value="UniProtKB-KW"/>
</dbReference>
<evidence type="ECO:0000256" key="7">
    <source>
        <dbReference type="ARBA" id="ARBA00023118"/>
    </source>
</evidence>
<dbReference type="InterPro" id="IPR058240">
    <property type="entry name" value="rSAM_sf"/>
</dbReference>
<organism evidence="10 11">
    <name type="scientific">Taishania pollutisoli</name>
    <dbReference type="NCBI Taxonomy" id="2766479"/>
    <lineage>
        <taxon>Bacteria</taxon>
        <taxon>Pseudomonadati</taxon>
        <taxon>Bacteroidota</taxon>
        <taxon>Flavobacteriia</taxon>
        <taxon>Flavobacteriales</taxon>
        <taxon>Crocinitomicaceae</taxon>
        <taxon>Taishania</taxon>
    </lineage>
</organism>
<evidence type="ECO:0000256" key="2">
    <source>
        <dbReference type="ARBA" id="ARBA00022485"/>
    </source>
</evidence>
<dbReference type="InterPro" id="IPR007197">
    <property type="entry name" value="rSAM"/>
</dbReference>
<evidence type="ECO:0000256" key="3">
    <source>
        <dbReference type="ARBA" id="ARBA00022691"/>
    </source>
</evidence>
<evidence type="ECO:0000256" key="1">
    <source>
        <dbReference type="ARBA" id="ARBA00001966"/>
    </source>
</evidence>
<dbReference type="SUPFAM" id="SSF102114">
    <property type="entry name" value="Radical SAM enzymes"/>
    <property type="match status" value="1"/>
</dbReference>
<keyword evidence="6" id="KW-0411">Iron-sulfur</keyword>
<sequence length="291" mass="33348">MKKQVLIPSVNFHLWEPCNMRCKFCFATFQDVKKAILPKGHLPKEQAIQVVKELAQFGFEKITFAGGEPTLCPWLDELIRTAKLLGMTTMIVTNGSRITAEFLERNKNFLDWIALSIDSSKPFTNIQLGRAISGKKDIGLDDYMSMIKQIKEYGYGLKINTVVNRYNLDEDYTELIQFAQPKRWKVLQVMSVQGQNDTKVDELTISLADFESFVNRHQALQQITTIVPESCELIRGSYAMVDPAGRFFDSTRGGHQYSEAILKVGIEKAFHQALIDDVKFQNRNGLYDWRF</sequence>
<keyword evidence="7" id="KW-0051">Antiviral defense</keyword>
<evidence type="ECO:0000313" key="10">
    <source>
        <dbReference type="EMBL" id="MBC9812189.1"/>
    </source>
</evidence>
<protein>
    <recommendedName>
        <fullName evidence="8">S-adenosylmethionine-dependent nucleotide dehydratase</fullName>
    </recommendedName>
</protein>
<gene>
    <name evidence="10" type="ORF">H9Y05_06820</name>
</gene>
<dbReference type="Gene3D" id="3.20.20.70">
    <property type="entry name" value="Aldolase class I"/>
    <property type="match status" value="1"/>
</dbReference>
<dbReference type="RefSeq" id="WP_216713861.1">
    <property type="nucleotide sequence ID" value="NZ_JACVEL010000003.1"/>
</dbReference>
<reference evidence="10" key="1">
    <citation type="submission" date="2020-09" db="EMBL/GenBank/DDBJ databases">
        <title>Taishania pollutisoli gen. nov., sp. nov., Isolated from Tetrabromobisphenol A-Contaminated Soil.</title>
        <authorList>
            <person name="Chen Q."/>
        </authorList>
    </citation>
    <scope>NUCLEOTIDE SEQUENCE</scope>
    <source>
        <strain evidence="10">CZZ-1</strain>
    </source>
</reference>
<dbReference type="PANTHER" id="PTHR21339:SF0">
    <property type="entry name" value="S-ADENOSYLMETHIONINE-DEPENDENT NUCLEOTIDE DEHYDRATASE RSAD2"/>
    <property type="match status" value="1"/>
</dbReference>
<name>A0A8J6TT20_9FLAO</name>